<dbReference type="HOGENOM" id="CLU_058842_1_0_1"/>
<protein>
    <recommendedName>
        <fullName evidence="1">HNH nuclease domain-containing protein</fullName>
    </recommendedName>
</protein>
<evidence type="ECO:0000313" key="3">
    <source>
        <dbReference type="Proteomes" id="UP000054549"/>
    </source>
</evidence>
<dbReference type="Pfam" id="PF13391">
    <property type="entry name" value="HNH_2"/>
    <property type="match status" value="1"/>
</dbReference>
<sequence length="278" mass="31669">MVDIYLKLNNSDAFVRFLSIPHSDIQRLSIRPLKWLRFVTFTICGSYGHLHETAAVNTPPVDYNISDLVESSTYYYIPEREPYAFIDQNERITSSELTQHQRSFRNRIMGRDGRSCVFTAEAENVCRAVHIIPKSKGDEYIDRVIQLRSHLYDHVPDISGINDTQNGIFLNALLHKKYSSGAFAFLKTPNFALDSDDIPGVGRDPTLPIPLNLTLQQFVPPMGRFPYPDCLSAIFCGTVGGLFPPSILLDYMYGVTAYKHWKVSDTHSVVNQYFSQNY</sequence>
<dbReference type="EMBL" id="KN818234">
    <property type="protein sequence ID" value="KIL66797.1"/>
    <property type="molecule type" value="Genomic_DNA"/>
</dbReference>
<dbReference type="AlphaFoldDB" id="A0A0C2WYA2"/>
<dbReference type="InParanoid" id="A0A0C2WYA2"/>
<dbReference type="InterPro" id="IPR003615">
    <property type="entry name" value="HNH_nuc"/>
</dbReference>
<feature type="domain" description="HNH nuclease" evidence="1">
    <location>
        <begin position="116"/>
        <end position="185"/>
    </location>
</feature>
<dbReference type="Proteomes" id="UP000054549">
    <property type="component" value="Unassembled WGS sequence"/>
</dbReference>
<keyword evidence="3" id="KW-1185">Reference proteome</keyword>
<dbReference type="OrthoDB" id="3269637at2759"/>
<gene>
    <name evidence="2" type="ORF">M378DRAFT_1027016</name>
</gene>
<evidence type="ECO:0000259" key="1">
    <source>
        <dbReference type="Pfam" id="PF13391"/>
    </source>
</evidence>
<reference evidence="2 3" key="1">
    <citation type="submission" date="2014-04" db="EMBL/GenBank/DDBJ databases">
        <title>Evolutionary Origins and Diversification of the Mycorrhizal Mutualists.</title>
        <authorList>
            <consortium name="DOE Joint Genome Institute"/>
            <consortium name="Mycorrhizal Genomics Consortium"/>
            <person name="Kohler A."/>
            <person name="Kuo A."/>
            <person name="Nagy L.G."/>
            <person name="Floudas D."/>
            <person name="Copeland A."/>
            <person name="Barry K.W."/>
            <person name="Cichocki N."/>
            <person name="Veneault-Fourrey C."/>
            <person name="LaButti K."/>
            <person name="Lindquist E.A."/>
            <person name="Lipzen A."/>
            <person name="Lundell T."/>
            <person name="Morin E."/>
            <person name="Murat C."/>
            <person name="Riley R."/>
            <person name="Ohm R."/>
            <person name="Sun H."/>
            <person name="Tunlid A."/>
            <person name="Henrissat B."/>
            <person name="Grigoriev I.V."/>
            <person name="Hibbett D.S."/>
            <person name="Martin F."/>
        </authorList>
    </citation>
    <scope>NUCLEOTIDE SEQUENCE [LARGE SCALE GENOMIC DNA]</scope>
    <source>
        <strain evidence="2 3">Koide BX008</strain>
    </source>
</reference>
<evidence type="ECO:0000313" key="2">
    <source>
        <dbReference type="EMBL" id="KIL66797.1"/>
    </source>
</evidence>
<proteinExistence type="predicted"/>
<name>A0A0C2WYA2_AMAMK</name>
<accession>A0A0C2WYA2</accession>
<organism evidence="2 3">
    <name type="scientific">Amanita muscaria (strain Koide BX008)</name>
    <dbReference type="NCBI Taxonomy" id="946122"/>
    <lineage>
        <taxon>Eukaryota</taxon>
        <taxon>Fungi</taxon>
        <taxon>Dikarya</taxon>
        <taxon>Basidiomycota</taxon>
        <taxon>Agaricomycotina</taxon>
        <taxon>Agaricomycetes</taxon>
        <taxon>Agaricomycetidae</taxon>
        <taxon>Agaricales</taxon>
        <taxon>Pluteineae</taxon>
        <taxon>Amanitaceae</taxon>
        <taxon>Amanita</taxon>
    </lineage>
</organism>